<evidence type="ECO:0000256" key="5">
    <source>
        <dbReference type="ARBA" id="ARBA00022771"/>
    </source>
</evidence>
<dbReference type="InterPro" id="IPR017073">
    <property type="entry name" value="HGS/VPS27"/>
</dbReference>
<dbReference type="PANTHER" id="PTHR46275:SF1">
    <property type="entry name" value="HEPATOCYTE GROWTH FACTOR-REGULATED TYROSINE KINASE SUBSTRATE"/>
    <property type="match status" value="1"/>
</dbReference>
<reference evidence="11" key="1">
    <citation type="submission" date="2016-06" db="EMBL/GenBank/DDBJ databases">
        <title>De novo assembly and RNA-Seq shows season-dependent expression and editing in black bear kidneys.</title>
        <authorList>
            <person name="Korstanje R."/>
            <person name="Srivastava A."/>
            <person name="Sarsani V.K."/>
            <person name="Sheehan S.M."/>
            <person name="Seger R.L."/>
            <person name="Barter M.E."/>
            <person name="Lindqvist C."/>
            <person name="Brody L.C."/>
            <person name="Mullikin J.C."/>
        </authorList>
    </citation>
    <scope>NUCLEOTIDE SEQUENCE [LARGE SCALE GENOMIC DNA]</scope>
</reference>
<accession>A0A452RB21</accession>
<dbReference type="PROSITE" id="PS50178">
    <property type="entry name" value="ZF_FYVE"/>
    <property type="match status" value="1"/>
</dbReference>
<feature type="domain" description="FYVE-type" evidence="9">
    <location>
        <begin position="186"/>
        <end position="246"/>
    </location>
</feature>
<evidence type="ECO:0000256" key="1">
    <source>
        <dbReference type="ARBA" id="ARBA00004496"/>
    </source>
</evidence>
<dbReference type="GO" id="GO:0031623">
    <property type="term" value="P:receptor internalization"/>
    <property type="evidence" value="ECO:0007669"/>
    <property type="project" value="TreeGrafter"/>
</dbReference>
<dbReference type="AlphaFoldDB" id="A0A452RB21"/>
<keyword evidence="2" id="KW-0963">Cytoplasm</keyword>
<evidence type="ECO:0000256" key="7">
    <source>
        <dbReference type="PROSITE-ProRule" id="PRU00091"/>
    </source>
</evidence>
<feature type="region of interest" description="Disordered" evidence="8">
    <location>
        <begin position="1"/>
        <end position="68"/>
    </location>
</feature>
<evidence type="ECO:0000256" key="3">
    <source>
        <dbReference type="ARBA" id="ARBA00022553"/>
    </source>
</evidence>
<proteinExistence type="predicted"/>
<reference evidence="10" key="2">
    <citation type="submission" date="2025-08" db="UniProtKB">
        <authorList>
            <consortium name="Ensembl"/>
        </authorList>
    </citation>
    <scope>IDENTIFICATION</scope>
</reference>
<keyword evidence="4" id="KW-0479">Metal-binding</keyword>
<keyword evidence="11" id="KW-1185">Reference proteome</keyword>
<sequence>MEFLQVPETPAPEPVEVLEMQEDCPEAQIGQEAQDEDSSDSEAEEQSTSQDPKDVPSQPGSSSHRPRAASCRAAAVWCTDSGSDDSRRWSDQLSLDEKDGFIFVNYSEGQTRAHLQGPLNHPHPNPMEARNYSRLKPGLPRGNSMSCHVSCRDHSRILVGDSRGRVFSWSVSDQPGRSAADHWVKDEGGDSCSGCSVRFSLTERRHHCRNCGQLFCQKCSRFQSEIKRLKISSPVRVCQNCYYNLQHERGSEDGPRNC</sequence>
<keyword evidence="3" id="KW-0597">Phosphoprotein</keyword>
<dbReference type="GO" id="GO:0032456">
    <property type="term" value="P:endocytic recycling"/>
    <property type="evidence" value="ECO:0007669"/>
    <property type="project" value="TreeGrafter"/>
</dbReference>
<evidence type="ECO:0000256" key="2">
    <source>
        <dbReference type="ARBA" id="ARBA00022490"/>
    </source>
</evidence>
<dbReference type="InterPro" id="IPR011011">
    <property type="entry name" value="Znf_FYVE_PHD"/>
</dbReference>
<dbReference type="GeneTree" id="ENSGT00940000155680"/>
<evidence type="ECO:0000313" key="11">
    <source>
        <dbReference type="Proteomes" id="UP000291022"/>
    </source>
</evidence>
<dbReference type="Ensembl" id="ENSUAMT00000017765.1">
    <property type="protein sequence ID" value="ENSUAMP00000015849.1"/>
    <property type="gene ID" value="ENSUAMG00000012098.1"/>
</dbReference>
<evidence type="ECO:0000256" key="8">
    <source>
        <dbReference type="SAM" id="MobiDB-lite"/>
    </source>
</evidence>
<gene>
    <name evidence="10" type="primary">WDFY3</name>
</gene>
<protein>
    <submittedName>
        <fullName evidence="10">WD repeat and FYVE domain containing 3</fullName>
    </submittedName>
</protein>
<dbReference type="PANTHER" id="PTHR46275">
    <property type="entry name" value="HEPATOCYTE GROWTH FACTOR-REGULATED TYROSINE KINASE SUBSTRATE"/>
    <property type="match status" value="1"/>
</dbReference>
<dbReference type="InterPro" id="IPR000306">
    <property type="entry name" value="Znf_FYVE"/>
</dbReference>
<dbReference type="InterPro" id="IPR013083">
    <property type="entry name" value="Znf_RING/FYVE/PHD"/>
</dbReference>
<dbReference type="GO" id="GO:0043130">
    <property type="term" value="F:ubiquitin binding"/>
    <property type="evidence" value="ECO:0007669"/>
    <property type="project" value="TreeGrafter"/>
</dbReference>
<evidence type="ECO:0000259" key="9">
    <source>
        <dbReference type="PROSITE" id="PS50178"/>
    </source>
</evidence>
<name>A0A452RB21_URSAM</name>
<dbReference type="GO" id="GO:0005769">
    <property type="term" value="C:early endosome"/>
    <property type="evidence" value="ECO:0007669"/>
    <property type="project" value="TreeGrafter"/>
</dbReference>
<dbReference type="GO" id="GO:0008270">
    <property type="term" value="F:zinc ion binding"/>
    <property type="evidence" value="ECO:0007669"/>
    <property type="project" value="UniProtKB-KW"/>
</dbReference>
<dbReference type="InterPro" id="IPR017455">
    <property type="entry name" value="Znf_FYVE-rel"/>
</dbReference>
<reference evidence="10" key="3">
    <citation type="submission" date="2025-09" db="UniProtKB">
        <authorList>
            <consortium name="Ensembl"/>
        </authorList>
    </citation>
    <scope>IDENTIFICATION</scope>
</reference>
<evidence type="ECO:0000313" key="10">
    <source>
        <dbReference type="Ensembl" id="ENSUAMP00000015849.1"/>
    </source>
</evidence>
<evidence type="ECO:0000256" key="6">
    <source>
        <dbReference type="ARBA" id="ARBA00022833"/>
    </source>
</evidence>
<dbReference type="SUPFAM" id="SSF57903">
    <property type="entry name" value="FYVE/PHD zinc finger"/>
    <property type="match status" value="1"/>
</dbReference>
<dbReference type="Proteomes" id="UP000291022">
    <property type="component" value="Unassembled WGS sequence"/>
</dbReference>
<keyword evidence="5 7" id="KW-0863">Zinc-finger</keyword>
<keyword evidence="6" id="KW-0862">Zinc</keyword>
<organism evidence="10 11">
    <name type="scientific">Ursus americanus</name>
    <name type="common">American black bear</name>
    <name type="synonym">Euarctos americanus</name>
    <dbReference type="NCBI Taxonomy" id="9643"/>
    <lineage>
        <taxon>Eukaryota</taxon>
        <taxon>Metazoa</taxon>
        <taxon>Chordata</taxon>
        <taxon>Craniata</taxon>
        <taxon>Vertebrata</taxon>
        <taxon>Euteleostomi</taxon>
        <taxon>Mammalia</taxon>
        <taxon>Eutheria</taxon>
        <taxon>Laurasiatheria</taxon>
        <taxon>Carnivora</taxon>
        <taxon>Caniformia</taxon>
        <taxon>Ursidae</taxon>
        <taxon>Ursus</taxon>
    </lineage>
</organism>
<dbReference type="Gene3D" id="3.30.40.10">
    <property type="entry name" value="Zinc/RING finger domain, C3HC4 (zinc finger)"/>
    <property type="match status" value="1"/>
</dbReference>
<evidence type="ECO:0000256" key="4">
    <source>
        <dbReference type="ARBA" id="ARBA00022723"/>
    </source>
</evidence>
<dbReference type="FunFam" id="3.30.40.10:FF:000028">
    <property type="entry name" value="Putative hepatocyte growth factor-regulated tyrosine kinase substrate"/>
    <property type="match status" value="1"/>
</dbReference>
<dbReference type="Pfam" id="PF01363">
    <property type="entry name" value="FYVE"/>
    <property type="match status" value="1"/>
</dbReference>
<feature type="compositionally biased region" description="Acidic residues" evidence="8">
    <location>
        <begin position="33"/>
        <end position="45"/>
    </location>
</feature>
<dbReference type="CDD" id="cd15719">
    <property type="entry name" value="FYVE_WDFY3"/>
    <property type="match status" value="1"/>
</dbReference>
<comment type="subcellular location">
    <subcellularLocation>
        <location evidence="1">Cytoplasm</location>
    </subcellularLocation>
</comment>
<dbReference type="SMART" id="SM00064">
    <property type="entry name" value="FYVE"/>
    <property type="match status" value="1"/>
</dbReference>